<proteinExistence type="predicted"/>
<sequence>LVIGLPTVQRANASYLLNTLQGLVDGLDKQDKNQVLIVVFVADLNNPQQAEDVAHNISEKFPSELASGLIQVITAPASYYPPLTGLPLLYGDSQSRVYWRSKQCIDYAFLFGYAGSLGRYYMQLEDDVISQKGYFKATKEFITENEKKEWLFLEMGFAGFIGMVFKSADTRRLSVFFKMYYWVYPIDWLFRQFATFELYGNPSWARHQAPMFIHIGKVSSLKGQVRPLAGYEKIAASKTRTRKRFHSHKNPPAVLSTTMADTVDNVDINTAYHQELNSRFWAKTVRIGDSITIVFNKTLKLRKVVFVSGITVAPED</sequence>
<dbReference type="InterPro" id="IPR006759">
    <property type="entry name" value="Glyco_transf_54"/>
</dbReference>
<protein>
    <recommendedName>
        <fullName evidence="1">MGAT4 conserved region domain-containing protein</fullName>
    </recommendedName>
</protein>
<evidence type="ECO:0000259" key="1">
    <source>
        <dbReference type="Pfam" id="PF04666"/>
    </source>
</evidence>
<dbReference type="FunCoup" id="A7SS87">
    <property type="interactions" value="20"/>
</dbReference>
<reference evidence="2 3" key="1">
    <citation type="journal article" date="2007" name="Science">
        <title>Sea anemone genome reveals ancestral eumetazoan gene repertoire and genomic organization.</title>
        <authorList>
            <person name="Putnam N.H."/>
            <person name="Srivastava M."/>
            <person name="Hellsten U."/>
            <person name="Dirks B."/>
            <person name="Chapman J."/>
            <person name="Salamov A."/>
            <person name="Terry A."/>
            <person name="Shapiro H."/>
            <person name="Lindquist E."/>
            <person name="Kapitonov V.V."/>
            <person name="Jurka J."/>
            <person name="Genikhovich G."/>
            <person name="Grigoriev I.V."/>
            <person name="Lucas S.M."/>
            <person name="Steele R.E."/>
            <person name="Finnerty J.R."/>
            <person name="Technau U."/>
            <person name="Martindale M.Q."/>
            <person name="Rokhsar D.S."/>
        </authorList>
    </citation>
    <scope>NUCLEOTIDE SEQUENCE [LARGE SCALE GENOMIC DNA]</scope>
    <source>
        <strain evidence="3">CH2 X CH6</strain>
    </source>
</reference>
<dbReference type="InParanoid" id="A7SS87"/>
<dbReference type="PANTHER" id="PTHR12062:SF0">
    <property type="entry name" value="ALPHA-1,3-MANNOSYL-GLYCOPROTEIN 4-BETA-N-ACETYLGLUCOSAMINYLTRANSFERASE B"/>
    <property type="match status" value="1"/>
</dbReference>
<dbReference type="HOGENOM" id="CLU_027046_1_1_1"/>
<dbReference type="PANTHER" id="PTHR12062">
    <property type="entry name" value="N-ACETYLGLUCOSAMINYLTRANSFERASE VI"/>
    <property type="match status" value="1"/>
</dbReference>
<feature type="domain" description="MGAT4 conserved region" evidence="1">
    <location>
        <begin position="1"/>
        <end position="227"/>
    </location>
</feature>
<accession>A7SS87</accession>
<dbReference type="STRING" id="45351.A7SS87"/>
<dbReference type="Pfam" id="PF04666">
    <property type="entry name" value="MGAT4_cons"/>
    <property type="match status" value="1"/>
</dbReference>
<dbReference type="GO" id="GO:0008375">
    <property type="term" value="F:acetylglucosaminyltransferase activity"/>
    <property type="evidence" value="ECO:0000318"/>
    <property type="project" value="GO_Central"/>
</dbReference>
<dbReference type="Proteomes" id="UP000001593">
    <property type="component" value="Unassembled WGS sequence"/>
</dbReference>
<feature type="non-terminal residue" evidence="2">
    <location>
        <position position="316"/>
    </location>
</feature>
<gene>
    <name evidence="2" type="ORF">NEMVEDRAFT_v1g13551</name>
</gene>
<dbReference type="PhylomeDB" id="A7SS87"/>
<dbReference type="GO" id="GO:0006487">
    <property type="term" value="P:protein N-linked glycosylation"/>
    <property type="evidence" value="ECO:0000318"/>
    <property type="project" value="GO_Central"/>
</dbReference>
<organism evidence="2 3">
    <name type="scientific">Nematostella vectensis</name>
    <name type="common">Starlet sea anemone</name>
    <dbReference type="NCBI Taxonomy" id="45351"/>
    <lineage>
        <taxon>Eukaryota</taxon>
        <taxon>Metazoa</taxon>
        <taxon>Cnidaria</taxon>
        <taxon>Anthozoa</taxon>
        <taxon>Hexacorallia</taxon>
        <taxon>Actiniaria</taxon>
        <taxon>Edwardsiidae</taxon>
        <taxon>Nematostella</taxon>
    </lineage>
</organism>
<keyword evidence="3" id="KW-1185">Reference proteome</keyword>
<dbReference type="AlphaFoldDB" id="A7SS87"/>
<dbReference type="OMA" id="IRETCTH"/>
<dbReference type="eggNOG" id="KOG3656">
    <property type="taxonomic scope" value="Eukaryota"/>
</dbReference>
<dbReference type="EMBL" id="DS469773">
    <property type="protein sequence ID" value="EDO33448.1"/>
    <property type="molecule type" value="Genomic_DNA"/>
</dbReference>
<evidence type="ECO:0000313" key="2">
    <source>
        <dbReference type="EMBL" id="EDO33448.1"/>
    </source>
</evidence>
<feature type="non-terminal residue" evidence="2">
    <location>
        <position position="1"/>
    </location>
</feature>
<dbReference type="KEGG" id="nve:5504649"/>
<evidence type="ECO:0000313" key="3">
    <source>
        <dbReference type="Proteomes" id="UP000001593"/>
    </source>
</evidence>
<name>A7SS87_NEMVE</name>
<dbReference type="InterPro" id="IPR057279">
    <property type="entry name" value="MGAT4"/>
</dbReference>